<dbReference type="EMBL" id="JALIRP010000006">
    <property type="protein sequence ID" value="MCJ8013086.1"/>
    <property type="molecule type" value="Genomic_DNA"/>
</dbReference>
<comment type="similarity">
    <text evidence="1">Belongs to the pseudomonas-type ThrB family.</text>
</comment>
<evidence type="ECO:0000256" key="1">
    <source>
        <dbReference type="ARBA" id="ARBA00038240"/>
    </source>
</evidence>
<protein>
    <submittedName>
        <fullName evidence="3">Phosphotransferase</fullName>
    </submittedName>
</protein>
<dbReference type="GO" id="GO:0019202">
    <property type="term" value="F:amino acid kinase activity"/>
    <property type="evidence" value="ECO:0007669"/>
    <property type="project" value="TreeGrafter"/>
</dbReference>
<dbReference type="InterPro" id="IPR011009">
    <property type="entry name" value="Kinase-like_dom_sf"/>
</dbReference>
<feature type="domain" description="Aminoglycoside phosphotransferase" evidence="2">
    <location>
        <begin position="28"/>
        <end position="263"/>
    </location>
</feature>
<dbReference type="InterPro" id="IPR050249">
    <property type="entry name" value="Pseudomonas-type_ThrB"/>
</dbReference>
<evidence type="ECO:0000313" key="4">
    <source>
        <dbReference type="Proteomes" id="UP001139347"/>
    </source>
</evidence>
<dbReference type="Pfam" id="PF01636">
    <property type="entry name" value="APH"/>
    <property type="match status" value="1"/>
</dbReference>
<comment type="caution">
    <text evidence="3">The sequence shown here is derived from an EMBL/GenBank/DDBJ whole genome shotgun (WGS) entry which is preliminary data.</text>
</comment>
<organism evidence="3 4">
    <name type="scientific">Paenibacillus mangrovi</name>
    <dbReference type="NCBI Taxonomy" id="2931978"/>
    <lineage>
        <taxon>Bacteria</taxon>
        <taxon>Bacillati</taxon>
        <taxon>Bacillota</taxon>
        <taxon>Bacilli</taxon>
        <taxon>Bacillales</taxon>
        <taxon>Paenibacillaceae</taxon>
        <taxon>Paenibacillus</taxon>
    </lineage>
</organism>
<dbReference type="RefSeq" id="WP_244726125.1">
    <property type="nucleotide sequence ID" value="NZ_JALIRP010000006.1"/>
</dbReference>
<dbReference type="InterPro" id="IPR002575">
    <property type="entry name" value="Aminoglycoside_PTrfase"/>
</dbReference>
<dbReference type="PANTHER" id="PTHR21064:SF6">
    <property type="entry name" value="AMINOGLYCOSIDE PHOSPHOTRANSFERASE DOMAIN-CONTAINING PROTEIN"/>
    <property type="match status" value="1"/>
</dbReference>
<gene>
    <name evidence="3" type="ORF">MUG84_15220</name>
</gene>
<sequence length="331" mass="38197">MDYTECFKEVVLKYSFLDPIVEFIRHNENITYKVMEKGTEDTYLLRMHKPITKNMQGVQNKREAIQSELEYLLSWSSHSELPVQIPVPNLNGELVTSVVIEREEVHCSVLKWVFGDTMSKRDFTNKEMVSTLGKRIADLHQFSRNFKQGPSFIRPEYGLVWINNMLTKLQSGEGMGVIATEEFQILQEAILLVNDRMKGLSKSSETWGFIHSDIHYSNLIRTSKGISFIDFGLSGFGYYAKDVALAALFIKNELRDDLLSGYSNMISGKIDIAQLEDLMFLNICEYYAFLISREEKHMRIREHVPSLIELCKSLLKGRMVFYQINQVGLSN</sequence>
<reference evidence="3" key="1">
    <citation type="submission" date="2022-04" db="EMBL/GenBank/DDBJ databases">
        <title>Paenibacillus mangrovi sp. nov., a novel endophytic bacterium isolated from bark of Kandelia candel.</title>
        <authorList>
            <person name="Tuo L."/>
        </authorList>
    </citation>
    <scope>NUCLEOTIDE SEQUENCE</scope>
    <source>
        <strain evidence="3">KQZ6P-2</strain>
    </source>
</reference>
<evidence type="ECO:0000313" key="3">
    <source>
        <dbReference type="EMBL" id="MCJ8013086.1"/>
    </source>
</evidence>
<accession>A0A9X1WR15</accession>
<dbReference type="PANTHER" id="PTHR21064">
    <property type="entry name" value="AMINOGLYCOSIDE PHOSPHOTRANSFERASE DOMAIN-CONTAINING PROTEIN-RELATED"/>
    <property type="match status" value="1"/>
</dbReference>
<evidence type="ECO:0000259" key="2">
    <source>
        <dbReference type="Pfam" id="PF01636"/>
    </source>
</evidence>
<dbReference type="Gene3D" id="3.90.1200.10">
    <property type="match status" value="1"/>
</dbReference>
<keyword evidence="4" id="KW-1185">Reference proteome</keyword>
<name>A0A9X1WR15_9BACL</name>
<dbReference type="SUPFAM" id="SSF56112">
    <property type="entry name" value="Protein kinase-like (PK-like)"/>
    <property type="match status" value="1"/>
</dbReference>
<proteinExistence type="inferred from homology"/>
<dbReference type="Proteomes" id="UP001139347">
    <property type="component" value="Unassembled WGS sequence"/>
</dbReference>
<dbReference type="AlphaFoldDB" id="A0A9X1WR15"/>